<keyword evidence="10" id="KW-1185">Reference proteome</keyword>
<dbReference type="GO" id="GO:0008270">
    <property type="term" value="F:zinc ion binding"/>
    <property type="evidence" value="ECO:0007669"/>
    <property type="project" value="InterPro"/>
</dbReference>
<name>A0A660LCD5_9ACTN</name>
<dbReference type="PROSITE" id="PS52035">
    <property type="entry name" value="PEPTIDASE_M14"/>
    <property type="match status" value="1"/>
</dbReference>
<comment type="similarity">
    <text evidence="2 7">Belongs to the peptidase M14 family.</text>
</comment>
<keyword evidence="5" id="KW-0862">Zinc</keyword>
<evidence type="ECO:0000259" key="8">
    <source>
        <dbReference type="PROSITE" id="PS52035"/>
    </source>
</evidence>
<dbReference type="RefSeq" id="WP_170178884.1">
    <property type="nucleotide sequence ID" value="NZ_RBIL01000001.1"/>
</dbReference>
<dbReference type="GO" id="GO:0004181">
    <property type="term" value="F:metallocarboxypeptidase activity"/>
    <property type="evidence" value="ECO:0007669"/>
    <property type="project" value="InterPro"/>
</dbReference>
<protein>
    <submittedName>
        <fullName evidence="9">Zinc carboxypeptidase</fullName>
    </submittedName>
</protein>
<evidence type="ECO:0000256" key="4">
    <source>
        <dbReference type="ARBA" id="ARBA00022801"/>
    </source>
</evidence>
<dbReference type="SMART" id="SM00631">
    <property type="entry name" value="Zn_pept"/>
    <property type="match status" value="1"/>
</dbReference>
<dbReference type="Pfam" id="PF00246">
    <property type="entry name" value="Peptidase_M14"/>
    <property type="match status" value="1"/>
</dbReference>
<dbReference type="InterPro" id="IPR000834">
    <property type="entry name" value="Peptidase_M14"/>
</dbReference>
<evidence type="ECO:0000256" key="2">
    <source>
        <dbReference type="ARBA" id="ARBA00005988"/>
    </source>
</evidence>
<evidence type="ECO:0000256" key="6">
    <source>
        <dbReference type="ARBA" id="ARBA00023049"/>
    </source>
</evidence>
<organism evidence="9 10">
    <name type="scientific">Solirubrobacter pauli</name>
    <dbReference type="NCBI Taxonomy" id="166793"/>
    <lineage>
        <taxon>Bacteria</taxon>
        <taxon>Bacillati</taxon>
        <taxon>Actinomycetota</taxon>
        <taxon>Thermoleophilia</taxon>
        <taxon>Solirubrobacterales</taxon>
        <taxon>Solirubrobacteraceae</taxon>
        <taxon>Solirubrobacter</taxon>
    </lineage>
</organism>
<keyword evidence="6" id="KW-0482">Metalloprotease</keyword>
<sequence length="214" mass="23299">MLAAALATLVIGHSAEGREIRATRVGDEQAPVKVLVVGDVHGDEPAGEAIVRALRAKRVDGVQFWLVRTANPDGRAARTRQNARGVDLNRNFPYRWATGAQGTYYPGPKAGSEPETKALMKLVRQVRPQLGIYYHQHMGITVRARGVDAAVQRGYARRTGLPLRSLPNYHGTAIGWQNHLIADGTAFVVELKAGRAPVKRHVDAVLAAARSYVQ</sequence>
<comment type="caution">
    <text evidence="9">The sequence shown here is derived from an EMBL/GenBank/DDBJ whole genome shotgun (WGS) entry which is preliminary data.</text>
</comment>
<reference evidence="9 10" key="1">
    <citation type="submission" date="2018-10" db="EMBL/GenBank/DDBJ databases">
        <title>Genomic Encyclopedia of Archaeal and Bacterial Type Strains, Phase II (KMG-II): from individual species to whole genera.</title>
        <authorList>
            <person name="Goeker M."/>
        </authorList>
    </citation>
    <scope>NUCLEOTIDE SEQUENCE [LARGE SCALE GENOMIC DNA]</scope>
    <source>
        <strain evidence="9 10">DSM 14954</strain>
    </source>
</reference>
<comment type="caution">
    <text evidence="7">Lacks conserved residue(s) required for the propagation of feature annotation.</text>
</comment>
<dbReference type="EMBL" id="RBIL01000001">
    <property type="protein sequence ID" value="RKQ91520.1"/>
    <property type="molecule type" value="Genomic_DNA"/>
</dbReference>
<comment type="cofactor">
    <cofactor evidence="1">
        <name>Zn(2+)</name>
        <dbReference type="ChEBI" id="CHEBI:29105"/>
    </cofactor>
</comment>
<evidence type="ECO:0000256" key="1">
    <source>
        <dbReference type="ARBA" id="ARBA00001947"/>
    </source>
</evidence>
<gene>
    <name evidence="9" type="ORF">C8N24_1342</name>
</gene>
<dbReference type="PANTHER" id="PTHR11705">
    <property type="entry name" value="PROTEASE FAMILY M14 CARBOXYPEPTIDASE A,B"/>
    <property type="match status" value="1"/>
</dbReference>
<proteinExistence type="inferred from homology"/>
<evidence type="ECO:0000256" key="3">
    <source>
        <dbReference type="ARBA" id="ARBA00022670"/>
    </source>
</evidence>
<dbReference type="PRINTS" id="PR00765">
    <property type="entry name" value="CRBOXYPTASEA"/>
</dbReference>
<dbReference type="PANTHER" id="PTHR11705:SF143">
    <property type="entry name" value="SLL0236 PROTEIN"/>
    <property type="match status" value="1"/>
</dbReference>
<keyword evidence="4" id="KW-0378">Hydrolase</keyword>
<dbReference type="Proteomes" id="UP000278962">
    <property type="component" value="Unassembled WGS sequence"/>
</dbReference>
<dbReference type="GO" id="GO:0005615">
    <property type="term" value="C:extracellular space"/>
    <property type="evidence" value="ECO:0007669"/>
    <property type="project" value="TreeGrafter"/>
</dbReference>
<evidence type="ECO:0000256" key="7">
    <source>
        <dbReference type="PROSITE-ProRule" id="PRU01379"/>
    </source>
</evidence>
<dbReference type="GO" id="GO:0006508">
    <property type="term" value="P:proteolysis"/>
    <property type="evidence" value="ECO:0007669"/>
    <property type="project" value="UniProtKB-KW"/>
</dbReference>
<dbReference type="SUPFAM" id="SSF53187">
    <property type="entry name" value="Zn-dependent exopeptidases"/>
    <property type="match status" value="1"/>
</dbReference>
<evidence type="ECO:0000313" key="10">
    <source>
        <dbReference type="Proteomes" id="UP000278962"/>
    </source>
</evidence>
<accession>A0A660LCD5</accession>
<dbReference type="AlphaFoldDB" id="A0A660LCD5"/>
<evidence type="ECO:0000256" key="5">
    <source>
        <dbReference type="ARBA" id="ARBA00022833"/>
    </source>
</evidence>
<keyword evidence="3" id="KW-0645">Protease</keyword>
<evidence type="ECO:0000313" key="9">
    <source>
        <dbReference type="EMBL" id="RKQ91520.1"/>
    </source>
</evidence>
<keyword evidence="9" id="KW-0121">Carboxypeptidase</keyword>
<dbReference type="Gene3D" id="3.40.630.10">
    <property type="entry name" value="Zn peptidases"/>
    <property type="match status" value="1"/>
</dbReference>
<feature type="domain" description="Peptidase M14" evidence="8">
    <location>
        <begin position="1"/>
        <end position="214"/>
    </location>
</feature>